<evidence type="ECO:0000256" key="5">
    <source>
        <dbReference type="ARBA" id="ARBA00023157"/>
    </source>
</evidence>
<protein>
    <submittedName>
        <fullName evidence="7">Uncharacterized protein</fullName>
    </submittedName>
</protein>
<dbReference type="InParanoid" id="A0A061GB82"/>
<keyword evidence="6" id="KW-0812">Transmembrane</keyword>
<keyword evidence="3" id="KW-0295">Fungicide</keyword>
<evidence type="ECO:0000313" key="7">
    <source>
        <dbReference type="EMBL" id="EOY26836.1"/>
    </source>
</evidence>
<evidence type="ECO:0000256" key="2">
    <source>
        <dbReference type="ARBA" id="ARBA00022529"/>
    </source>
</evidence>
<keyword evidence="6" id="KW-1133">Transmembrane helix</keyword>
<keyword evidence="5" id="KW-1015">Disulfide bond</keyword>
<keyword evidence="2" id="KW-0929">Antimicrobial</keyword>
<dbReference type="GO" id="GO:0031640">
    <property type="term" value="P:killing of cells of another organism"/>
    <property type="evidence" value="ECO:0007669"/>
    <property type="project" value="UniProtKB-KW"/>
</dbReference>
<dbReference type="Pfam" id="PF25052">
    <property type="entry name" value="AtDEF-like"/>
    <property type="match status" value="1"/>
</dbReference>
<keyword evidence="8" id="KW-1185">Reference proteome</keyword>
<dbReference type="OMA" id="CHFIAAN"/>
<dbReference type="Proteomes" id="UP000026915">
    <property type="component" value="Chromosome 6"/>
</dbReference>
<evidence type="ECO:0000313" key="8">
    <source>
        <dbReference type="Proteomes" id="UP000026915"/>
    </source>
</evidence>
<evidence type="ECO:0000256" key="6">
    <source>
        <dbReference type="SAM" id="Phobius"/>
    </source>
</evidence>
<evidence type="ECO:0000256" key="4">
    <source>
        <dbReference type="ARBA" id="ARBA00022821"/>
    </source>
</evidence>
<name>A0A061GB82_THECC</name>
<dbReference type="PANTHER" id="PTHR48224:SF1">
    <property type="entry name" value="DEFENSIN-LIKE PROTEIN 270"/>
    <property type="match status" value="1"/>
</dbReference>
<dbReference type="PANTHER" id="PTHR48224">
    <property type="entry name" value="DEFENSIN-LIKE PROTEIN 270-RELATED"/>
    <property type="match status" value="1"/>
</dbReference>
<dbReference type="Gramene" id="EOY26836">
    <property type="protein sequence ID" value="EOY26836"/>
    <property type="gene ID" value="TCM_028810"/>
</dbReference>
<dbReference type="InterPro" id="IPR010851">
    <property type="entry name" value="DEFL"/>
</dbReference>
<comment type="similarity">
    <text evidence="1">Belongs to the DEFL family.</text>
</comment>
<dbReference type="EMBL" id="CM001884">
    <property type="protein sequence ID" value="EOY26836.1"/>
    <property type="molecule type" value="Genomic_DNA"/>
</dbReference>
<keyword evidence="6" id="KW-0472">Membrane</keyword>
<reference evidence="7 8" key="1">
    <citation type="journal article" date="2013" name="Genome Biol.">
        <title>The genome sequence of the most widely cultivated cacao type and its use to identify candidate genes regulating pod color.</title>
        <authorList>
            <person name="Motamayor J.C."/>
            <person name="Mockaitis K."/>
            <person name="Schmutz J."/>
            <person name="Haiminen N."/>
            <person name="Iii D.L."/>
            <person name="Cornejo O."/>
            <person name="Findley S.D."/>
            <person name="Zheng P."/>
            <person name="Utro F."/>
            <person name="Royaert S."/>
            <person name="Saski C."/>
            <person name="Jenkins J."/>
            <person name="Podicheti R."/>
            <person name="Zhao M."/>
            <person name="Scheffler B.E."/>
            <person name="Stack J.C."/>
            <person name="Feltus F.A."/>
            <person name="Mustiga G.M."/>
            <person name="Amores F."/>
            <person name="Phillips W."/>
            <person name="Marelli J.P."/>
            <person name="May G.D."/>
            <person name="Shapiro H."/>
            <person name="Ma J."/>
            <person name="Bustamante C.D."/>
            <person name="Schnell R.J."/>
            <person name="Main D."/>
            <person name="Gilbert D."/>
            <person name="Parida L."/>
            <person name="Kuhn D.N."/>
        </authorList>
    </citation>
    <scope>NUCLEOTIDE SEQUENCE [LARGE SCALE GENOMIC DNA]</scope>
    <source>
        <strain evidence="8">cv. Matina 1-6</strain>
    </source>
</reference>
<accession>A0A061GB82</accession>
<sequence>MHMAILKLHVIKPCLVQGYLLHFPFENLPSVPAIIMASKQATVAFAALIICLLLFLGIGVSGQTCYYIEENCRVNADCTKICSNQGYESGAICVPNNTGSTHCCCVIDS</sequence>
<dbReference type="HOGENOM" id="CLU_2188760_0_0_1"/>
<organism evidence="7 8">
    <name type="scientific">Theobroma cacao</name>
    <name type="common">Cacao</name>
    <name type="synonym">Cocoa</name>
    <dbReference type="NCBI Taxonomy" id="3641"/>
    <lineage>
        <taxon>Eukaryota</taxon>
        <taxon>Viridiplantae</taxon>
        <taxon>Streptophyta</taxon>
        <taxon>Embryophyta</taxon>
        <taxon>Tracheophyta</taxon>
        <taxon>Spermatophyta</taxon>
        <taxon>Magnoliopsida</taxon>
        <taxon>eudicotyledons</taxon>
        <taxon>Gunneridae</taxon>
        <taxon>Pentapetalae</taxon>
        <taxon>rosids</taxon>
        <taxon>malvids</taxon>
        <taxon>Malvales</taxon>
        <taxon>Malvaceae</taxon>
        <taxon>Byttnerioideae</taxon>
        <taxon>Theobroma</taxon>
    </lineage>
</organism>
<dbReference type="AlphaFoldDB" id="A0A061GB82"/>
<keyword evidence="4" id="KW-0611">Plant defense</keyword>
<dbReference type="GO" id="GO:0050832">
    <property type="term" value="P:defense response to fungus"/>
    <property type="evidence" value="ECO:0007669"/>
    <property type="project" value="UniProtKB-KW"/>
</dbReference>
<gene>
    <name evidence="7" type="ORF">TCM_028810</name>
</gene>
<feature type="transmembrane region" description="Helical" evidence="6">
    <location>
        <begin position="43"/>
        <end position="62"/>
    </location>
</feature>
<evidence type="ECO:0000256" key="3">
    <source>
        <dbReference type="ARBA" id="ARBA00022577"/>
    </source>
</evidence>
<proteinExistence type="inferred from homology"/>
<evidence type="ECO:0000256" key="1">
    <source>
        <dbReference type="ARBA" id="ARBA00006722"/>
    </source>
</evidence>